<comment type="subcellular location">
    <subcellularLocation>
        <location evidence="11">Cytoplasm</location>
    </subcellularLocation>
</comment>
<dbReference type="InterPro" id="IPR036188">
    <property type="entry name" value="FAD/NAD-bd_sf"/>
</dbReference>
<dbReference type="GO" id="GO:0005737">
    <property type="term" value="C:cytoplasm"/>
    <property type="evidence" value="ECO:0007669"/>
    <property type="project" value="UniProtKB-SubCell"/>
</dbReference>
<dbReference type="PANTHER" id="PTHR42716:SF2">
    <property type="entry name" value="L-ASPARTATE OXIDASE, CHLOROPLASTIC"/>
    <property type="match status" value="1"/>
</dbReference>
<dbReference type="NCBIfam" id="TIGR00551">
    <property type="entry name" value="nadB"/>
    <property type="match status" value="1"/>
</dbReference>
<dbReference type="InterPro" id="IPR003953">
    <property type="entry name" value="FAD-dep_OxRdtase_2_FAD-bd"/>
</dbReference>
<dbReference type="GO" id="GO:0034628">
    <property type="term" value="P:'de novo' NAD+ biosynthetic process from L-aspartate"/>
    <property type="evidence" value="ECO:0007669"/>
    <property type="project" value="TreeGrafter"/>
</dbReference>
<comment type="caution">
    <text evidence="14">The sequence shown here is derived from an EMBL/GenBank/DDBJ whole genome shotgun (WGS) entry which is preliminary data.</text>
</comment>
<dbReference type="InterPro" id="IPR037099">
    <property type="entry name" value="Fum_R/Succ_DH_flav-like_C_sf"/>
</dbReference>
<evidence type="ECO:0000313" key="15">
    <source>
        <dbReference type="Proteomes" id="UP000050863"/>
    </source>
</evidence>
<feature type="domain" description="Fumarate reductase/succinate dehydrogenase flavoprotein-like C-terminal" evidence="13">
    <location>
        <begin position="457"/>
        <end position="482"/>
    </location>
</feature>
<comment type="similarity">
    <text evidence="3 11">Belongs to the FAD-dependent oxidoreductase 2 family. NadB subfamily.</text>
</comment>
<evidence type="ECO:0000256" key="10">
    <source>
        <dbReference type="NCBIfam" id="TIGR00551"/>
    </source>
</evidence>
<dbReference type="Pfam" id="PF00890">
    <property type="entry name" value="FAD_binding_2"/>
    <property type="match status" value="1"/>
</dbReference>
<dbReference type="Gene3D" id="3.90.700.10">
    <property type="entry name" value="Succinate dehydrogenase/fumarate reductase flavoprotein, catalytic domain"/>
    <property type="match status" value="1"/>
</dbReference>
<keyword evidence="7 11" id="KW-0274">FAD</keyword>
<accession>A0A0R3KRI5</accession>
<comment type="pathway">
    <text evidence="2 11">Cofactor biosynthesis; NAD(+) biosynthesis; iminoaspartate from L-aspartate (oxidase route): step 1/1.</text>
</comment>
<dbReference type="EMBL" id="LLXZ01000185">
    <property type="protein sequence ID" value="KRQ98225.1"/>
    <property type="molecule type" value="Genomic_DNA"/>
</dbReference>
<organism evidence="14 15">
    <name type="scientific">Bradyrhizobium jicamae</name>
    <dbReference type="NCBI Taxonomy" id="280332"/>
    <lineage>
        <taxon>Bacteria</taxon>
        <taxon>Pseudomonadati</taxon>
        <taxon>Pseudomonadota</taxon>
        <taxon>Alphaproteobacteria</taxon>
        <taxon>Hyphomicrobiales</taxon>
        <taxon>Nitrobacteraceae</taxon>
        <taxon>Bradyrhizobium</taxon>
    </lineage>
</organism>
<dbReference type="FunFam" id="3.90.700.10:FF:000002">
    <property type="entry name" value="L-aspartate oxidase"/>
    <property type="match status" value="1"/>
</dbReference>
<dbReference type="SUPFAM" id="SSF46977">
    <property type="entry name" value="Succinate dehydrogenase/fumarate reductase flavoprotein C-terminal domain"/>
    <property type="match status" value="1"/>
</dbReference>
<dbReference type="AlphaFoldDB" id="A0A0R3KRI5"/>
<dbReference type="GO" id="GO:0008734">
    <property type="term" value="F:L-aspartate oxidase activity"/>
    <property type="evidence" value="ECO:0007669"/>
    <property type="project" value="UniProtKB-UniRule"/>
</dbReference>
<evidence type="ECO:0000256" key="6">
    <source>
        <dbReference type="ARBA" id="ARBA00022642"/>
    </source>
</evidence>
<keyword evidence="15" id="KW-1185">Reference proteome</keyword>
<keyword evidence="6 11" id="KW-0662">Pyridine nucleotide biosynthesis</keyword>
<dbReference type="RefSeq" id="WP_057839150.1">
    <property type="nucleotide sequence ID" value="NZ_LLXZ01000185.1"/>
</dbReference>
<keyword evidence="8 11" id="KW-0560">Oxidoreductase</keyword>
<dbReference type="UniPathway" id="UPA00253">
    <property type="reaction ID" value="UER00326"/>
</dbReference>
<dbReference type="NCBIfam" id="NF005701">
    <property type="entry name" value="PRK07512.1"/>
    <property type="match status" value="1"/>
</dbReference>
<evidence type="ECO:0000256" key="9">
    <source>
        <dbReference type="ARBA" id="ARBA00048305"/>
    </source>
</evidence>
<dbReference type="Proteomes" id="UP000050863">
    <property type="component" value="Unassembled WGS sequence"/>
</dbReference>
<dbReference type="EC" id="1.4.3.16" evidence="4 10"/>
<dbReference type="InterPro" id="IPR015939">
    <property type="entry name" value="Fum_Rdtase/Succ_DH_flav-like_C"/>
</dbReference>
<sequence length="517" mass="53468">MSTDISALNNFPVIIGGGAAGLMTALQMAPEPVVLLSKAPLGAEASSLWAQGGLAAAMGEDDAPVLHLADTLAAGAGLCDEAVASRIVHAAPAAVEHLAKLGVAFDRRSDGGWRLGLEAAHSRNRIVHATGDGTGREIMRALIAAVRRCPSITLLDGVEARSLIVEDNAIKGVVAVNAQGPLTIVTGRIVIATGGVGGLFLESTNPAGCFGQGLALAARAGAKLSDLEFVQFHPTAFDGPSRPMPLVTEAVRGDGAILIDDTGQRFMADQPGAELAPRDIVARAVWRRRAEGHRVFLDARKHPGAEFAKRYPVISAFCKMAGIDPATDPIPVRPAVHYHMGGIAVDIEGRSTVNGLWACGEASRTGLHGANRLASNSLMEAIVCAQWVAESVRTASGDPLKARAADASPPASDPSAVRPILSQGLGVLRERHGIERAIRGLYPLANGRSAASDPALVGLMIAVAALQREESRGGHFRSDFPDTLPSAAPSIISLADAFDAARDLVETGSLSVGSAKP</sequence>
<evidence type="ECO:0000259" key="12">
    <source>
        <dbReference type="Pfam" id="PF00890"/>
    </source>
</evidence>
<name>A0A0R3KRI5_9BRAD</name>
<evidence type="ECO:0000256" key="7">
    <source>
        <dbReference type="ARBA" id="ARBA00022827"/>
    </source>
</evidence>
<evidence type="ECO:0000313" key="14">
    <source>
        <dbReference type="EMBL" id="KRQ98225.1"/>
    </source>
</evidence>
<evidence type="ECO:0000256" key="4">
    <source>
        <dbReference type="ARBA" id="ARBA00012173"/>
    </source>
</evidence>
<protein>
    <recommendedName>
        <fullName evidence="4 10">L-aspartate oxidase</fullName>
        <ecNumber evidence="4 10">1.4.3.16</ecNumber>
    </recommendedName>
</protein>
<comment type="cofactor">
    <cofactor evidence="1 11">
        <name>FAD</name>
        <dbReference type="ChEBI" id="CHEBI:57692"/>
    </cofactor>
</comment>
<comment type="function">
    <text evidence="11">Catalyzes the oxidation of L-aspartate to iminoaspartate.</text>
</comment>
<dbReference type="STRING" id="280332.CQ12_29775"/>
<gene>
    <name evidence="14" type="ORF">CQ12_29775</name>
</gene>
<keyword evidence="5 11" id="KW-0285">Flavoprotein</keyword>
<dbReference type="Gene3D" id="1.20.58.100">
    <property type="entry name" value="Fumarate reductase/succinate dehydrogenase flavoprotein-like, C-terminal domain"/>
    <property type="match status" value="1"/>
</dbReference>
<feature type="domain" description="FAD-dependent oxidoreductase 2 FAD-binding" evidence="12">
    <location>
        <begin position="13"/>
        <end position="378"/>
    </location>
</feature>
<dbReference type="SUPFAM" id="SSF56425">
    <property type="entry name" value="Succinate dehydrogenase/fumarate reductase flavoprotein, catalytic domain"/>
    <property type="match status" value="1"/>
</dbReference>
<dbReference type="InterPro" id="IPR005288">
    <property type="entry name" value="NadB"/>
</dbReference>
<dbReference type="OrthoDB" id="9806724at2"/>
<dbReference type="SUPFAM" id="SSF51905">
    <property type="entry name" value="FAD/NAD(P)-binding domain"/>
    <property type="match status" value="1"/>
</dbReference>
<reference evidence="14 15" key="1">
    <citation type="submission" date="2014-03" db="EMBL/GenBank/DDBJ databases">
        <title>Bradyrhizobium valentinum sp. nov., isolated from effective nodules of Lupinus mariae-josephae, a lupine endemic of basic-lime soils in Eastern Spain.</title>
        <authorList>
            <person name="Duran D."/>
            <person name="Rey L."/>
            <person name="Navarro A."/>
            <person name="Busquets A."/>
            <person name="Imperial J."/>
            <person name="Ruiz-Argueso T."/>
        </authorList>
    </citation>
    <scope>NUCLEOTIDE SEQUENCE [LARGE SCALE GENOMIC DNA]</scope>
    <source>
        <strain evidence="14 15">PAC68</strain>
    </source>
</reference>
<dbReference type="InterPro" id="IPR027477">
    <property type="entry name" value="Succ_DH/fumarate_Rdtase_cat_sf"/>
</dbReference>
<evidence type="ECO:0000256" key="3">
    <source>
        <dbReference type="ARBA" id="ARBA00008562"/>
    </source>
</evidence>
<dbReference type="PANTHER" id="PTHR42716">
    <property type="entry name" value="L-ASPARTATE OXIDASE"/>
    <property type="match status" value="1"/>
</dbReference>
<dbReference type="Pfam" id="PF02910">
    <property type="entry name" value="Succ_DH_flav_C"/>
    <property type="match status" value="1"/>
</dbReference>
<evidence type="ECO:0000259" key="13">
    <source>
        <dbReference type="Pfam" id="PF02910"/>
    </source>
</evidence>
<comment type="catalytic activity">
    <reaction evidence="9">
        <text>L-aspartate + O2 = iminosuccinate + H2O2</text>
        <dbReference type="Rhea" id="RHEA:25876"/>
        <dbReference type="ChEBI" id="CHEBI:15379"/>
        <dbReference type="ChEBI" id="CHEBI:16240"/>
        <dbReference type="ChEBI" id="CHEBI:29991"/>
        <dbReference type="ChEBI" id="CHEBI:77875"/>
        <dbReference type="EC" id="1.4.3.16"/>
    </reaction>
    <physiologicalReaction direction="left-to-right" evidence="9">
        <dbReference type="Rhea" id="RHEA:25877"/>
    </physiologicalReaction>
</comment>
<evidence type="ECO:0000256" key="5">
    <source>
        <dbReference type="ARBA" id="ARBA00022630"/>
    </source>
</evidence>
<evidence type="ECO:0000256" key="11">
    <source>
        <dbReference type="RuleBase" id="RU362049"/>
    </source>
</evidence>
<dbReference type="Gene3D" id="3.50.50.60">
    <property type="entry name" value="FAD/NAD(P)-binding domain"/>
    <property type="match status" value="1"/>
</dbReference>
<evidence type="ECO:0000256" key="8">
    <source>
        <dbReference type="ARBA" id="ARBA00023002"/>
    </source>
</evidence>
<evidence type="ECO:0000256" key="2">
    <source>
        <dbReference type="ARBA" id="ARBA00004950"/>
    </source>
</evidence>
<proteinExistence type="inferred from homology"/>
<evidence type="ECO:0000256" key="1">
    <source>
        <dbReference type="ARBA" id="ARBA00001974"/>
    </source>
</evidence>
<dbReference type="PRINTS" id="PR00368">
    <property type="entry name" value="FADPNR"/>
</dbReference>